<feature type="compositionally biased region" description="Basic residues" evidence="8">
    <location>
        <begin position="1580"/>
        <end position="1603"/>
    </location>
</feature>
<evidence type="ECO:0000259" key="10">
    <source>
        <dbReference type="PROSITE" id="PS50867"/>
    </source>
</evidence>
<feature type="compositionally biased region" description="Polar residues" evidence="8">
    <location>
        <begin position="73"/>
        <end position="88"/>
    </location>
</feature>
<feature type="region of interest" description="Disordered" evidence="8">
    <location>
        <begin position="892"/>
        <end position="967"/>
    </location>
</feature>
<keyword evidence="5" id="KW-0949">S-adenosyl-L-methionine</keyword>
<feature type="compositionally biased region" description="Polar residues" evidence="8">
    <location>
        <begin position="756"/>
        <end position="766"/>
    </location>
</feature>
<dbReference type="InterPro" id="IPR007728">
    <property type="entry name" value="Pre-SET_dom"/>
</dbReference>
<feature type="compositionally biased region" description="Polar residues" evidence="8">
    <location>
        <begin position="332"/>
        <end position="354"/>
    </location>
</feature>
<feature type="region of interest" description="Disordered" evidence="8">
    <location>
        <begin position="1"/>
        <end position="652"/>
    </location>
</feature>
<keyword evidence="2" id="KW-0158">Chromosome</keyword>
<comment type="caution">
    <text evidence="12">The sequence shown here is derived from an EMBL/GenBank/DDBJ whole genome shotgun (WGS) entry which is preliminary data.</text>
</comment>
<dbReference type="Gene3D" id="2.170.270.10">
    <property type="entry name" value="SET domain"/>
    <property type="match status" value="1"/>
</dbReference>
<feature type="compositionally biased region" description="Polar residues" evidence="8">
    <location>
        <begin position="1228"/>
        <end position="1250"/>
    </location>
</feature>
<feature type="compositionally biased region" description="Low complexity" evidence="8">
    <location>
        <begin position="89"/>
        <end position="99"/>
    </location>
</feature>
<accession>A0AAW0EBY9</accession>
<proteinExistence type="predicted"/>
<feature type="compositionally biased region" description="Polar residues" evidence="8">
    <location>
        <begin position="908"/>
        <end position="917"/>
    </location>
</feature>
<feature type="domain" description="Pre-SET" evidence="10">
    <location>
        <begin position="1360"/>
        <end position="1426"/>
    </location>
</feature>
<reference evidence="12 13" key="1">
    <citation type="submission" date="2024-01" db="EMBL/GenBank/DDBJ databases">
        <title>A draft genome for a cacao thread blight-causing isolate of Paramarasmius palmivorus.</title>
        <authorList>
            <person name="Baruah I.K."/>
            <person name="Bukari Y."/>
            <person name="Amoako-Attah I."/>
            <person name="Meinhardt L.W."/>
            <person name="Bailey B.A."/>
            <person name="Cohen S.P."/>
        </authorList>
    </citation>
    <scope>NUCLEOTIDE SEQUENCE [LARGE SCALE GENOMIC DNA]</scope>
    <source>
        <strain evidence="12 13">GH-12</strain>
    </source>
</reference>
<feature type="compositionally biased region" description="Polar residues" evidence="8">
    <location>
        <begin position="1041"/>
        <end position="1057"/>
    </location>
</feature>
<evidence type="ECO:0000256" key="4">
    <source>
        <dbReference type="ARBA" id="ARBA00022679"/>
    </source>
</evidence>
<feature type="compositionally biased region" description="Polar residues" evidence="8">
    <location>
        <begin position="710"/>
        <end position="719"/>
    </location>
</feature>
<feature type="compositionally biased region" description="Acidic residues" evidence="8">
    <location>
        <begin position="1016"/>
        <end position="1028"/>
    </location>
</feature>
<evidence type="ECO:0000259" key="11">
    <source>
        <dbReference type="PROSITE" id="PS50868"/>
    </source>
</evidence>
<sequence>MGAYQPTPSSDGDSDDGSKYDGISDKMDMEDELSSRPIVRGNGNVSTKRGNGESTSAQPPAKKARLDNRKENSNVSHSTRTEPSNSRPTSSAGAGTSNTSKERLTVRKKPSEKPPKLPDVPPSYKPPPNSSTNFPTSTFPNHNRPSSASASLSQPTRTPTSTHFPSRSQPSSSVSTPSASTSASVSRLNQASGFARQNRVDSDNEDNAQAMPPPPAPVSKGKAREKPMPSTDVEDIGSTSALTLRHKDRNTLEHGSSVSAVGPSSSQRRRSESDYSIPVPRSASTKSSSSQGSSRKGKEREKNNRRMTSSGETITTKSTKRPRDEKERRKSMQSWNDSDSDNRATSGEPVTSGKNTDKGNQKVSSNQSKNGYGTGSEPSVLATNVIEISSDEDTASKKKNKEPQTPLDVIEISDEDTPKKTKSAWSGPNSDEEIIVLDDSDDGANTGPNSNSHKAAPISKPGVEPAVATDQHAYGVELPAQGPDDMMDFDPGDTMDGCQPNMMDMDGDIRADNSVSRDAAAQEVPIPQIEQAILNNQRQPLPTQTPSPLPRGQSLTKSPSPVVAPKNEVISPRKTLASPTTSKVTDTRPQAHDSTANEPSITPRRVKSQPSSPQKMPDAARTSPERQLVKAQLPSPQKVPVTPTIESISSAVMPCSTVEIDDLLAEEPLPVVDKPTSQDRSMFSSETEQTALSVTTPDPPDPEPAAGTDSASARRSLSPMSGVIDQMTDGLAISTKVSKTQSSTAPSSVPKDRPESSSSITPTSAPNVPKKASVMIFRLSKRIKNFTPLKIWEEARQAGSASNSSSSNPSAPESSTSSTPMHVSEPSPSSPKNQWKARKKVGGKPRLPGSSTNKSGDATSTFGLSMAKAFEEAGRANINDLVKAKLVEVAPVTEPPKKRIPLPGKYNLSASTTSISDTKVLPETPMPSTEPSSSDGKPSSTTDMERMRATITPSTSTFSVGTPSEREWAERAWLDAVNSYTPVSGDPMAKRNSMDNNAESAIRSADTAPEAIDLTALDDEDDESDSDYTPDILATMYTFTNNSGKADQGDQGSSARQNDPADLMDEDTSRGQDTARHPTPSAELSSEFANSLNIEAVETSTTDKPVQAAPEDDDDPLYLPFERDYRYNGTNVASQRPAMGASRSASPALVYPASEYSDNTSGAFNDRESSRDPLEEGSIDPRDPPTPSSDDPPQVPVTHEELTGRVLRSRSSSSHSDVRRRSSRWNRVASSDGSLSPNILGTETQGSNATQSYGGLPVITWQSFKSNIANFTPKCYWSKDLPHNLQDHINWLAPLYRYHQNMRIVFESVMIENTPEEPQAPVIKLLNDVDEEPTPPWEFYYTNKMWNGEGVPPPTVEGLGSCDCMGRCSPQTCACAKRQLKWTGTYHRDFIYDDKGCIKQCGVPAFECNSLCGCDENCMNRVVQNGRKCEVIIFKTREKGWGVKNGKKKIPMGSFIGIYSGEILLDDESELRGFAYDAFGRTYLFDLELYYLKDDSGDGGCKYTIDAYHAGNFTRFLNHSCDPNARLSFVYVDEADLHKPLLCIFARRDIAPNEEITFSYHGDPDADVEEEEEADPSQGKGKKRGSKKSGSPKKAKTNVHKPCRCGAKNCTGVMWR</sequence>
<feature type="region of interest" description="Disordered" evidence="8">
    <location>
        <begin position="1153"/>
        <end position="1250"/>
    </location>
</feature>
<evidence type="ECO:0000313" key="13">
    <source>
        <dbReference type="Proteomes" id="UP001383192"/>
    </source>
</evidence>
<dbReference type="GO" id="GO:0032259">
    <property type="term" value="P:methylation"/>
    <property type="evidence" value="ECO:0007669"/>
    <property type="project" value="UniProtKB-KW"/>
</dbReference>
<feature type="compositionally biased region" description="Basic and acidic residues" evidence="8">
    <location>
        <begin position="321"/>
        <end position="330"/>
    </location>
</feature>
<feature type="region of interest" description="Disordered" evidence="8">
    <location>
        <begin position="1099"/>
        <end position="1121"/>
    </location>
</feature>
<feature type="compositionally biased region" description="Low complexity" evidence="8">
    <location>
        <begin position="282"/>
        <end position="294"/>
    </location>
</feature>
<dbReference type="GO" id="GO:0005694">
    <property type="term" value="C:chromosome"/>
    <property type="evidence" value="ECO:0007669"/>
    <property type="project" value="UniProtKB-SubCell"/>
</dbReference>
<dbReference type="GO" id="GO:0008270">
    <property type="term" value="F:zinc ion binding"/>
    <property type="evidence" value="ECO:0007669"/>
    <property type="project" value="InterPro"/>
</dbReference>
<dbReference type="EMBL" id="JAYKXP010000001">
    <property type="protein sequence ID" value="KAK7062626.1"/>
    <property type="molecule type" value="Genomic_DNA"/>
</dbReference>
<dbReference type="Proteomes" id="UP001383192">
    <property type="component" value="Unassembled WGS sequence"/>
</dbReference>
<dbReference type="PROSITE" id="PS50867">
    <property type="entry name" value="PRE_SET"/>
    <property type="match status" value="1"/>
</dbReference>
<comment type="subcellular location">
    <subcellularLocation>
        <location evidence="1">Chromosome</location>
    </subcellularLocation>
</comment>
<feature type="compositionally biased region" description="Pro residues" evidence="8">
    <location>
        <begin position="117"/>
        <end position="129"/>
    </location>
</feature>
<feature type="compositionally biased region" description="Low complexity" evidence="8">
    <location>
        <begin position="166"/>
        <end position="187"/>
    </location>
</feature>
<evidence type="ECO:0000313" key="12">
    <source>
        <dbReference type="EMBL" id="KAK7062626.1"/>
    </source>
</evidence>
<feature type="compositionally biased region" description="Basic and acidic residues" evidence="8">
    <location>
        <begin position="1165"/>
        <end position="1183"/>
    </location>
</feature>
<dbReference type="GO" id="GO:0046974">
    <property type="term" value="F:histone H3K9 methyltransferase activity"/>
    <property type="evidence" value="ECO:0007669"/>
    <property type="project" value="TreeGrafter"/>
</dbReference>
<dbReference type="PROSITE" id="PS50868">
    <property type="entry name" value="POST_SET"/>
    <property type="match status" value="1"/>
</dbReference>
<feature type="domain" description="Post-SET" evidence="11">
    <location>
        <begin position="1599"/>
        <end position="1615"/>
    </location>
</feature>
<feature type="compositionally biased region" description="Low complexity" evidence="8">
    <location>
        <begin position="800"/>
        <end position="819"/>
    </location>
</feature>
<feature type="compositionally biased region" description="Low complexity" evidence="8">
    <location>
        <begin position="1205"/>
        <end position="1215"/>
    </location>
</feature>
<evidence type="ECO:0000256" key="7">
    <source>
        <dbReference type="ARBA" id="ARBA00022833"/>
    </source>
</evidence>
<feature type="region of interest" description="Disordered" evidence="8">
    <location>
        <begin position="1041"/>
        <end position="1087"/>
    </location>
</feature>
<organism evidence="12 13">
    <name type="scientific">Paramarasmius palmivorus</name>
    <dbReference type="NCBI Taxonomy" id="297713"/>
    <lineage>
        <taxon>Eukaryota</taxon>
        <taxon>Fungi</taxon>
        <taxon>Dikarya</taxon>
        <taxon>Basidiomycota</taxon>
        <taxon>Agaricomycotina</taxon>
        <taxon>Agaricomycetes</taxon>
        <taxon>Agaricomycetidae</taxon>
        <taxon>Agaricales</taxon>
        <taxon>Marasmiineae</taxon>
        <taxon>Marasmiaceae</taxon>
        <taxon>Paramarasmius</taxon>
    </lineage>
</organism>
<dbReference type="GO" id="GO:0005634">
    <property type="term" value="C:nucleus"/>
    <property type="evidence" value="ECO:0007669"/>
    <property type="project" value="InterPro"/>
</dbReference>
<feature type="compositionally biased region" description="Polar residues" evidence="8">
    <location>
        <begin position="307"/>
        <end position="317"/>
    </location>
</feature>
<feature type="compositionally biased region" description="Polar residues" evidence="8">
    <location>
        <begin position="735"/>
        <end position="747"/>
    </location>
</feature>
<feature type="compositionally biased region" description="Polar residues" evidence="8">
    <location>
        <begin position="143"/>
        <end position="165"/>
    </location>
</feature>
<dbReference type="InterPro" id="IPR003616">
    <property type="entry name" value="Post-SET_dom"/>
</dbReference>
<feature type="compositionally biased region" description="Polar residues" evidence="8">
    <location>
        <begin position="849"/>
        <end position="860"/>
    </location>
</feature>
<feature type="compositionally biased region" description="Low complexity" evidence="8">
    <location>
        <begin position="922"/>
        <end position="934"/>
    </location>
</feature>
<keyword evidence="4" id="KW-0808">Transferase</keyword>
<dbReference type="Pfam" id="PF05033">
    <property type="entry name" value="Pre-SET"/>
    <property type="match status" value="1"/>
</dbReference>
<feature type="region of interest" description="Disordered" evidence="8">
    <location>
        <begin position="665"/>
        <end position="771"/>
    </location>
</feature>
<feature type="region of interest" description="Disordered" evidence="8">
    <location>
        <begin position="979"/>
        <end position="1029"/>
    </location>
</feature>
<dbReference type="SMART" id="SM00468">
    <property type="entry name" value="PreSET"/>
    <property type="match status" value="1"/>
</dbReference>
<gene>
    <name evidence="12" type="ORF">VNI00_000114</name>
</gene>
<name>A0AAW0EBY9_9AGAR</name>
<dbReference type="InterPro" id="IPR050973">
    <property type="entry name" value="H3K9_Histone-Lys_N-MTase"/>
</dbReference>
<protein>
    <recommendedName>
        <fullName evidence="14">Histone-lysine N-methyltransferase</fullName>
    </recommendedName>
</protein>
<dbReference type="PANTHER" id="PTHR46223:SF4">
    <property type="entry name" value="HISTONE-LYSINE N-METHYLTRANSFERASE-RELATED"/>
    <property type="match status" value="1"/>
</dbReference>
<feature type="compositionally biased region" description="Polar residues" evidence="8">
    <location>
        <begin position="361"/>
        <end position="371"/>
    </location>
</feature>
<keyword evidence="6" id="KW-0479">Metal-binding</keyword>
<keyword evidence="7" id="KW-0862">Zinc</keyword>
<feature type="compositionally biased region" description="Polar residues" evidence="8">
    <location>
        <begin position="678"/>
        <end position="694"/>
    </location>
</feature>
<keyword evidence="3" id="KW-0489">Methyltransferase</keyword>
<evidence type="ECO:0000256" key="3">
    <source>
        <dbReference type="ARBA" id="ARBA00022603"/>
    </source>
</evidence>
<feature type="compositionally biased region" description="Acidic residues" evidence="8">
    <location>
        <begin position="1565"/>
        <end position="1575"/>
    </location>
</feature>
<feature type="region of interest" description="Disordered" evidence="8">
    <location>
        <begin position="796"/>
        <end position="860"/>
    </location>
</feature>
<feature type="compositionally biased region" description="Basic and acidic residues" evidence="8">
    <location>
        <begin position="1067"/>
        <end position="1076"/>
    </location>
</feature>
<dbReference type="SUPFAM" id="SSF82199">
    <property type="entry name" value="SET domain"/>
    <property type="match status" value="1"/>
</dbReference>
<feature type="compositionally biased region" description="Polar residues" evidence="8">
    <location>
        <begin position="951"/>
        <end position="962"/>
    </location>
</feature>
<feature type="region of interest" description="Disordered" evidence="8">
    <location>
        <begin position="1561"/>
        <end position="1603"/>
    </location>
</feature>
<feature type="compositionally biased region" description="Acidic residues" evidence="8">
    <location>
        <begin position="430"/>
        <end position="442"/>
    </location>
</feature>
<evidence type="ECO:0000256" key="6">
    <source>
        <dbReference type="ARBA" id="ARBA00022723"/>
    </source>
</evidence>
<dbReference type="Pfam" id="PF00856">
    <property type="entry name" value="SET"/>
    <property type="match status" value="1"/>
</dbReference>
<feature type="compositionally biased region" description="Basic and acidic residues" evidence="8">
    <location>
        <begin position="100"/>
        <end position="116"/>
    </location>
</feature>
<feature type="compositionally biased region" description="Low complexity" evidence="8">
    <location>
        <begin position="255"/>
        <end position="266"/>
    </location>
</feature>
<keyword evidence="13" id="KW-1185">Reference proteome</keyword>
<evidence type="ECO:0000256" key="1">
    <source>
        <dbReference type="ARBA" id="ARBA00004286"/>
    </source>
</evidence>
<evidence type="ECO:0000256" key="8">
    <source>
        <dbReference type="SAM" id="MobiDB-lite"/>
    </source>
</evidence>
<dbReference type="InterPro" id="IPR046341">
    <property type="entry name" value="SET_dom_sf"/>
</dbReference>
<feature type="compositionally biased region" description="Low complexity" evidence="8">
    <location>
        <begin position="130"/>
        <end position="141"/>
    </location>
</feature>
<feature type="domain" description="SET" evidence="9">
    <location>
        <begin position="1429"/>
        <end position="1561"/>
    </location>
</feature>
<feature type="compositionally biased region" description="Polar residues" evidence="8">
    <location>
        <begin position="43"/>
        <end position="58"/>
    </location>
</feature>
<evidence type="ECO:0000256" key="2">
    <source>
        <dbReference type="ARBA" id="ARBA00022454"/>
    </source>
</evidence>
<feature type="compositionally biased region" description="Basic and acidic residues" evidence="8">
    <location>
        <begin position="16"/>
        <end position="27"/>
    </location>
</feature>
<dbReference type="SMART" id="SM00317">
    <property type="entry name" value="SET"/>
    <property type="match status" value="1"/>
</dbReference>
<evidence type="ECO:0000256" key="5">
    <source>
        <dbReference type="ARBA" id="ARBA00022691"/>
    </source>
</evidence>
<evidence type="ECO:0008006" key="14">
    <source>
        <dbReference type="Google" id="ProtNLM"/>
    </source>
</evidence>
<dbReference type="InterPro" id="IPR001214">
    <property type="entry name" value="SET_dom"/>
</dbReference>
<dbReference type="PANTHER" id="PTHR46223">
    <property type="entry name" value="HISTONE-LYSINE N-METHYLTRANSFERASE SUV39H"/>
    <property type="match status" value="1"/>
</dbReference>
<dbReference type="PROSITE" id="PS50280">
    <property type="entry name" value="SET"/>
    <property type="match status" value="1"/>
</dbReference>
<evidence type="ECO:0000259" key="9">
    <source>
        <dbReference type="PROSITE" id="PS50280"/>
    </source>
</evidence>